<dbReference type="InterPro" id="IPR013949">
    <property type="entry name" value="Utp6"/>
</dbReference>
<dbReference type="Pfam" id="PF24892">
    <property type="entry name" value="UTP6_C"/>
    <property type="match status" value="1"/>
</dbReference>
<dbReference type="Proteomes" id="UP000678393">
    <property type="component" value="Unassembled WGS sequence"/>
</dbReference>
<feature type="non-terminal residue" evidence="2">
    <location>
        <position position="274"/>
    </location>
</feature>
<evidence type="ECO:0000259" key="1">
    <source>
        <dbReference type="Pfam" id="PF24892"/>
    </source>
</evidence>
<feature type="domain" description="U3 small nucleolar RNA-associated protein 6 homolog C-terminal" evidence="1">
    <location>
        <begin position="23"/>
        <end position="252"/>
    </location>
</feature>
<accession>A0A8S4A2D8</accession>
<proteinExistence type="predicted"/>
<dbReference type="GO" id="GO:0000462">
    <property type="term" value="P:maturation of SSU-rRNA from tricistronic rRNA transcript (SSU-rRNA, 5.8S rRNA, LSU-rRNA)"/>
    <property type="evidence" value="ECO:0007669"/>
    <property type="project" value="InterPro"/>
</dbReference>
<dbReference type="PANTHER" id="PTHR23271">
    <property type="entry name" value="HEPATOCELLULAR CARCINOMA-ASSOCIATED ANTIGEN 66"/>
    <property type="match status" value="1"/>
</dbReference>
<comment type="caution">
    <text evidence="2">The sequence shown here is derived from an EMBL/GenBank/DDBJ whole genome shotgun (WGS) entry which is preliminary data.</text>
</comment>
<evidence type="ECO:0000313" key="2">
    <source>
        <dbReference type="EMBL" id="CAG5135927.1"/>
    </source>
</evidence>
<dbReference type="GO" id="GO:0030515">
    <property type="term" value="F:snoRNA binding"/>
    <property type="evidence" value="ECO:0007669"/>
    <property type="project" value="InterPro"/>
</dbReference>
<protein>
    <recommendedName>
        <fullName evidence="1">U3 small nucleolar RNA-associated protein 6 homolog C-terminal domain-containing protein</fullName>
    </recommendedName>
</protein>
<dbReference type="PANTHER" id="PTHR23271:SF1">
    <property type="entry name" value="U3 SMALL NUCLEOLAR RNA-ASSOCIATED PROTEIN 6 HOMOLOG"/>
    <property type="match status" value="1"/>
</dbReference>
<sequence length="274" mass="31352">GMWSLCLQGHLAILQLRDVKDTEWILKATLTMFEKAVQLGTLSEELYLSLLTLLADLNMTTDVETAAARGTEQHPASSRLWLARLRAMAEQLEGEKSGKKLEDLLRTALRKVPAEESWPLWQFVLNYLALIKCQGLEALMERACRSVTPQVCLPAKEWCLHWTFRQGGLKPVRMVYKSLKVMRPISLNLYRLYINIECSQLEPDLKLIRSAFEEALTEFGQNEPDLWLNYMEMEKVVAKETAKSAVIHQRALHGLDPHLKESFIRKQVMLGLGC</sequence>
<reference evidence="2" key="1">
    <citation type="submission" date="2021-04" db="EMBL/GenBank/DDBJ databases">
        <authorList>
            <consortium name="Molecular Ecology Group"/>
        </authorList>
    </citation>
    <scope>NUCLEOTIDE SEQUENCE</scope>
</reference>
<organism evidence="2 3">
    <name type="scientific">Candidula unifasciata</name>
    <dbReference type="NCBI Taxonomy" id="100452"/>
    <lineage>
        <taxon>Eukaryota</taxon>
        <taxon>Metazoa</taxon>
        <taxon>Spiralia</taxon>
        <taxon>Lophotrochozoa</taxon>
        <taxon>Mollusca</taxon>
        <taxon>Gastropoda</taxon>
        <taxon>Heterobranchia</taxon>
        <taxon>Euthyneura</taxon>
        <taxon>Panpulmonata</taxon>
        <taxon>Eupulmonata</taxon>
        <taxon>Stylommatophora</taxon>
        <taxon>Helicina</taxon>
        <taxon>Helicoidea</taxon>
        <taxon>Geomitridae</taxon>
        <taxon>Candidula</taxon>
    </lineage>
</organism>
<keyword evidence="3" id="KW-1185">Reference proteome</keyword>
<dbReference type="AlphaFoldDB" id="A0A8S4A2D8"/>
<dbReference type="GO" id="GO:0034388">
    <property type="term" value="C:Pwp2p-containing subcomplex of 90S preribosome"/>
    <property type="evidence" value="ECO:0007669"/>
    <property type="project" value="TreeGrafter"/>
</dbReference>
<dbReference type="OrthoDB" id="28112at2759"/>
<dbReference type="EMBL" id="CAJHNH020008472">
    <property type="protein sequence ID" value="CAG5135927.1"/>
    <property type="molecule type" value="Genomic_DNA"/>
</dbReference>
<dbReference type="InterPro" id="IPR056907">
    <property type="entry name" value="UTP6_C"/>
</dbReference>
<dbReference type="Gene3D" id="1.25.40.10">
    <property type="entry name" value="Tetratricopeptide repeat domain"/>
    <property type="match status" value="1"/>
</dbReference>
<evidence type="ECO:0000313" key="3">
    <source>
        <dbReference type="Proteomes" id="UP000678393"/>
    </source>
</evidence>
<gene>
    <name evidence="2" type="ORF">CUNI_LOCUS21485</name>
</gene>
<dbReference type="InterPro" id="IPR011990">
    <property type="entry name" value="TPR-like_helical_dom_sf"/>
</dbReference>
<name>A0A8S4A2D8_9EUPU</name>
<dbReference type="GO" id="GO:0032040">
    <property type="term" value="C:small-subunit processome"/>
    <property type="evidence" value="ECO:0007669"/>
    <property type="project" value="TreeGrafter"/>
</dbReference>